<protein>
    <recommendedName>
        <fullName evidence="3">Fas-binding factor 1 C-terminal domain-containing protein</fullName>
    </recommendedName>
</protein>
<feature type="coiled-coil region" evidence="1">
    <location>
        <begin position="687"/>
        <end position="879"/>
    </location>
</feature>
<dbReference type="PANTHER" id="PTHR33689:SF1">
    <property type="entry name" value="FAS-BINDING FACTOR 1"/>
    <property type="match status" value="1"/>
</dbReference>
<accession>A0AAV1Z1T5</accession>
<evidence type="ECO:0000313" key="4">
    <source>
        <dbReference type="EMBL" id="CAL1265502.1"/>
    </source>
</evidence>
<keyword evidence="1" id="KW-0175">Coiled coil</keyword>
<feature type="compositionally biased region" description="Basic and acidic residues" evidence="2">
    <location>
        <begin position="170"/>
        <end position="188"/>
    </location>
</feature>
<evidence type="ECO:0000256" key="1">
    <source>
        <dbReference type="SAM" id="Coils"/>
    </source>
</evidence>
<dbReference type="GO" id="GO:0005814">
    <property type="term" value="C:centriole"/>
    <property type="evidence" value="ECO:0007669"/>
    <property type="project" value="TreeGrafter"/>
</dbReference>
<dbReference type="GO" id="GO:0097539">
    <property type="term" value="C:ciliary transition fiber"/>
    <property type="evidence" value="ECO:0007669"/>
    <property type="project" value="InterPro"/>
</dbReference>
<feature type="region of interest" description="Disordered" evidence="2">
    <location>
        <begin position="152"/>
        <end position="519"/>
    </location>
</feature>
<dbReference type="Pfam" id="PF21007">
    <property type="entry name" value="FBF1"/>
    <property type="match status" value="1"/>
</dbReference>
<gene>
    <name evidence="4" type="ORF">LARSCL_LOCUS2563</name>
</gene>
<feature type="compositionally biased region" description="Basic and acidic residues" evidence="2">
    <location>
        <begin position="351"/>
        <end position="360"/>
    </location>
</feature>
<evidence type="ECO:0000313" key="5">
    <source>
        <dbReference type="Proteomes" id="UP001497382"/>
    </source>
</evidence>
<feature type="compositionally biased region" description="Basic and acidic residues" evidence="2">
    <location>
        <begin position="29"/>
        <end position="40"/>
    </location>
</feature>
<dbReference type="GO" id="GO:0090162">
    <property type="term" value="P:establishment of epithelial cell polarity"/>
    <property type="evidence" value="ECO:0007669"/>
    <property type="project" value="InterPro"/>
</dbReference>
<reference evidence="4 5" key="1">
    <citation type="submission" date="2024-04" db="EMBL/GenBank/DDBJ databases">
        <authorList>
            <person name="Rising A."/>
            <person name="Reimegard J."/>
            <person name="Sonavane S."/>
            <person name="Akerstrom W."/>
            <person name="Nylinder S."/>
            <person name="Hedman E."/>
            <person name="Kallberg Y."/>
        </authorList>
    </citation>
    <scope>NUCLEOTIDE SEQUENCE [LARGE SCALE GENOMIC DNA]</scope>
</reference>
<feature type="compositionally biased region" description="Low complexity" evidence="2">
    <location>
        <begin position="477"/>
        <end position="490"/>
    </location>
</feature>
<evidence type="ECO:0000259" key="3">
    <source>
        <dbReference type="Pfam" id="PF21007"/>
    </source>
</evidence>
<organism evidence="4 5">
    <name type="scientific">Larinioides sclopetarius</name>
    <dbReference type="NCBI Taxonomy" id="280406"/>
    <lineage>
        <taxon>Eukaryota</taxon>
        <taxon>Metazoa</taxon>
        <taxon>Ecdysozoa</taxon>
        <taxon>Arthropoda</taxon>
        <taxon>Chelicerata</taxon>
        <taxon>Arachnida</taxon>
        <taxon>Araneae</taxon>
        <taxon>Araneomorphae</taxon>
        <taxon>Entelegynae</taxon>
        <taxon>Araneoidea</taxon>
        <taxon>Araneidae</taxon>
        <taxon>Larinioides</taxon>
    </lineage>
</organism>
<feature type="region of interest" description="Disordered" evidence="2">
    <location>
        <begin position="79"/>
        <end position="135"/>
    </location>
</feature>
<dbReference type="InterPro" id="IPR033561">
    <property type="entry name" value="FBF1"/>
</dbReference>
<dbReference type="PANTHER" id="PTHR33689">
    <property type="entry name" value="FAS-BINDING FACTOR 1"/>
    <property type="match status" value="1"/>
</dbReference>
<comment type="caution">
    <text evidence="4">The sequence shown here is derived from an EMBL/GenBank/DDBJ whole genome shotgun (WGS) entry which is preliminary data.</text>
</comment>
<dbReference type="Proteomes" id="UP001497382">
    <property type="component" value="Unassembled WGS sequence"/>
</dbReference>
<keyword evidence="5" id="KW-1185">Reference proteome</keyword>
<feature type="domain" description="Fas-binding factor 1 C-terminal" evidence="3">
    <location>
        <begin position="664"/>
        <end position="968"/>
    </location>
</feature>
<feature type="compositionally biased region" description="Polar residues" evidence="2">
    <location>
        <begin position="391"/>
        <end position="403"/>
    </location>
</feature>
<proteinExistence type="predicted"/>
<dbReference type="EMBL" id="CAXIEN010000017">
    <property type="protein sequence ID" value="CAL1265502.1"/>
    <property type="molecule type" value="Genomic_DNA"/>
</dbReference>
<feature type="compositionally biased region" description="Basic and acidic residues" evidence="2">
    <location>
        <begin position="213"/>
        <end position="223"/>
    </location>
</feature>
<feature type="coiled-coil region" evidence="1">
    <location>
        <begin position="927"/>
        <end position="961"/>
    </location>
</feature>
<feature type="compositionally biased region" description="Basic and acidic residues" evidence="2">
    <location>
        <begin position="404"/>
        <end position="417"/>
    </location>
</feature>
<feature type="region of interest" description="Disordered" evidence="2">
    <location>
        <begin position="29"/>
        <end position="58"/>
    </location>
</feature>
<dbReference type="GO" id="GO:0036064">
    <property type="term" value="C:ciliary basal body"/>
    <property type="evidence" value="ECO:0007669"/>
    <property type="project" value="TreeGrafter"/>
</dbReference>
<evidence type="ECO:0000256" key="2">
    <source>
        <dbReference type="SAM" id="MobiDB-lite"/>
    </source>
</evidence>
<feature type="compositionally biased region" description="Low complexity" evidence="2">
    <location>
        <begin position="241"/>
        <end position="251"/>
    </location>
</feature>
<dbReference type="GO" id="GO:0060271">
    <property type="term" value="P:cilium assembly"/>
    <property type="evidence" value="ECO:0007669"/>
    <property type="project" value="InterPro"/>
</dbReference>
<feature type="compositionally biased region" description="Basic and acidic residues" evidence="2">
    <location>
        <begin position="425"/>
        <end position="444"/>
    </location>
</feature>
<name>A0AAV1Z1T5_9ARAC</name>
<dbReference type="AlphaFoldDB" id="A0AAV1Z1T5"/>
<dbReference type="InterPro" id="IPR049390">
    <property type="entry name" value="FBF1_C"/>
</dbReference>
<sequence>MLYGIHNAEDQSDFGAILKKLDDLDKKHYASQKKDAEVKEQSIMSSPDKKGENFSDFDNSDDDIASLLADDEDDIFAKKAFGDSPSKKTSLGHTFPLGKAEDLPKTGSKVTQGVSSKSSPKRSLSKSSSKLSDDGIEDDALNAFLSESSLPSFLADSKNSSPVKKNSKKATVETEDTSKLFADLDKPSKTALSESSKSKNIKSKSLVSDDDDILKSLDSDHKASGTPRKQRSGSFFDDFLKNLSPKSSPKKSVAEQLDDIKGDDSEDDDLLKSLESDVKAPASPRKRKGSIFDDFLKNISPKQSPKKAPALNTKAAKITTSKSQDSEEEEEDILGDFSSPKKSFSPVRRNPAQEKRRESLQKQVSFKGIPESLTEQSPKQSPVKEKPSFTPKIQSEAKMTSQPKRSERMGATNKDDTDWLNFFKESPKKYIKPKEPPPKPKENTIDESQFSSKDLKSDTNRRRSSSADWLGLSESATISKSLSLTSSKSKIPLETDDDWLEEKEPTKVARPNTTPGRRRVETTDMGWIAEDKKIAIETSKNLPDSSHLLRDPPSLSETSIPTVNKKNVVTEAQSLELPVVPQESGIASTHLQFEKETNLQSLVPSGNKRDKYSALDLQNSVKNASDSYAHRTVSKDSGFSQESAFDVNANSHALQTVINNHIFERDQLLKSSEAMKITYEERIKTIENLHKDQLKALEDSLKNMEAKVKAEMEEKVRMLEEKLKIAEEEKRSLERNFKIKQEEIERENLKEIQKLKELHSQSIGLMKEDHEEALLRLKRLKEQEIEALLSTQAHSRSLQHLTEQLEARTAEMASIQAKLEERNQVTMRERQALLDAKEKDLRSLQNRLQRQLDNSDEERDRLQQLVLKLESRLQKYATEGEEERWELQQMKARLSVQQKHLDEEYKLQVQQVEREKEKIRLSQDSLLHEQKTVLVQLAQERQQLMQEKADMEFLAKRVKEDDAKLHVKILKVRLKKLSLTDKSKLFSKSRINFILKRAILNKNWSC</sequence>